<dbReference type="InterPro" id="IPR028624">
    <property type="entry name" value="Tscrpt_elong_fac_GreA/B"/>
</dbReference>
<dbReference type="Pfam" id="PF01272">
    <property type="entry name" value="GreA_GreB"/>
    <property type="match status" value="1"/>
</dbReference>
<organism evidence="12 13">
    <name type="scientific">Mariprofundus ferrinatatus</name>
    <dbReference type="NCBI Taxonomy" id="1921087"/>
    <lineage>
        <taxon>Bacteria</taxon>
        <taxon>Pseudomonadati</taxon>
        <taxon>Pseudomonadota</taxon>
        <taxon>Candidatius Mariprofundia</taxon>
        <taxon>Mariprofundales</taxon>
        <taxon>Mariprofundaceae</taxon>
        <taxon>Mariprofundus</taxon>
    </lineage>
</organism>
<dbReference type="PANTHER" id="PTHR30437">
    <property type="entry name" value="TRANSCRIPTION ELONGATION FACTOR GREA"/>
    <property type="match status" value="1"/>
</dbReference>
<dbReference type="InterPro" id="IPR023459">
    <property type="entry name" value="Tscrpt_elong_fac_GreA/B_fam"/>
</dbReference>
<comment type="function">
    <text evidence="6 8 9">Necessary for efficient RNA polymerase transcription elongation past template-encoded arresting sites. The arresting sites in DNA have the property of trapping a certain fraction of elongating RNA polymerases that pass through, resulting in locked ternary complexes. Cleavage of the nascent transcript by cleavage factors such as GreA or GreB allows the resumption of elongation from the new 3'terminus. GreA releases sequences of 2 to 3 nucleotides.</text>
</comment>
<dbReference type="FunFam" id="3.10.50.30:FF:000001">
    <property type="entry name" value="Transcription elongation factor GreA"/>
    <property type="match status" value="1"/>
</dbReference>
<dbReference type="Pfam" id="PF03449">
    <property type="entry name" value="GreA_GreB_N"/>
    <property type="match status" value="1"/>
</dbReference>
<dbReference type="Proteomes" id="UP000231637">
    <property type="component" value="Chromosome"/>
</dbReference>
<dbReference type="NCBIfam" id="NF001263">
    <property type="entry name" value="PRK00226.1-4"/>
    <property type="match status" value="1"/>
</dbReference>
<keyword evidence="3 8" id="KW-0805">Transcription regulation</keyword>
<proteinExistence type="inferred from homology"/>
<evidence type="ECO:0000256" key="2">
    <source>
        <dbReference type="ARBA" id="ARBA00013729"/>
    </source>
</evidence>
<dbReference type="PIRSF" id="PIRSF006092">
    <property type="entry name" value="GreA_GreB"/>
    <property type="match status" value="1"/>
</dbReference>
<evidence type="ECO:0000256" key="3">
    <source>
        <dbReference type="ARBA" id="ARBA00023015"/>
    </source>
</evidence>
<dbReference type="AlphaFoldDB" id="A0A2K8L3A2"/>
<name>A0A2K8L3A2_9PROT</name>
<dbReference type="PANTHER" id="PTHR30437:SF4">
    <property type="entry name" value="TRANSCRIPTION ELONGATION FACTOR GREA"/>
    <property type="match status" value="1"/>
</dbReference>
<evidence type="ECO:0000256" key="7">
    <source>
        <dbReference type="ARBA" id="ARBA00030776"/>
    </source>
</evidence>
<dbReference type="NCBIfam" id="NF001261">
    <property type="entry name" value="PRK00226.1-2"/>
    <property type="match status" value="1"/>
</dbReference>
<dbReference type="GO" id="GO:0032784">
    <property type="term" value="P:regulation of DNA-templated transcription elongation"/>
    <property type="evidence" value="ECO:0007669"/>
    <property type="project" value="UniProtKB-UniRule"/>
</dbReference>
<evidence type="ECO:0000256" key="6">
    <source>
        <dbReference type="ARBA" id="ARBA00024916"/>
    </source>
</evidence>
<evidence type="ECO:0000256" key="8">
    <source>
        <dbReference type="HAMAP-Rule" id="MF_00105"/>
    </source>
</evidence>
<keyword evidence="13" id="KW-1185">Reference proteome</keyword>
<dbReference type="NCBIfam" id="TIGR01462">
    <property type="entry name" value="greA"/>
    <property type="match status" value="1"/>
</dbReference>
<reference evidence="12 13" key="1">
    <citation type="submission" date="2016-12" db="EMBL/GenBank/DDBJ databases">
        <title>Isolation and genomic insights into novel planktonic Zetaproteobacteria from stratified waters of the Chesapeake Bay.</title>
        <authorList>
            <person name="McAllister S.M."/>
            <person name="Kato S."/>
            <person name="Chan C.S."/>
            <person name="Chiu B.K."/>
            <person name="Field E.K."/>
        </authorList>
    </citation>
    <scope>NUCLEOTIDE SEQUENCE [LARGE SCALE GENOMIC DNA]</scope>
    <source>
        <strain evidence="12 13">CP-8</strain>
    </source>
</reference>
<dbReference type="EMBL" id="CP018800">
    <property type="protein sequence ID" value="ATX81810.1"/>
    <property type="molecule type" value="Genomic_DNA"/>
</dbReference>
<keyword evidence="4 8" id="KW-0238">DNA-binding</keyword>
<dbReference type="InterPro" id="IPR006359">
    <property type="entry name" value="Tscrpt_elong_fac_GreA"/>
</dbReference>
<evidence type="ECO:0000313" key="12">
    <source>
        <dbReference type="EMBL" id="ATX81810.1"/>
    </source>
</evidence>
<dbReference type="InterPro" id="IPR036805">
    <property type="entry name" value="Tscrpt_elong_fac_GreA/B_N_sf"/>
</dbReference>
<feature type="domain" description="Transcription elongation factor GreA/GreB C-terminal" evidence="10">
    <location>
        <begin position="77"/>
        <end position="151"/>
    </location>
</feature>
<feature type="domain" description="Transcription elongation factor GreA/GreB N-terminal" evidence="11">
    <location>
        <begin position="1"/>
        <end position="69"/>
    </location>
</feature>
<dbReference type="GO" id="GO:0003746">
    <property type="term" value="F:translation elongation factor activity"/>
    <property type="evidence" value="ECO:0007669"/>
    <property type="project" value="UniProtKB-KW"/>
</dbReference>
<dbReference type="Gene3D" id="3.10.50.30">
    <property type="entry name" value="Transcription elongation factor, GreA/GreB, C-terminal domain"/>
    <property type="match status" value="1"/>
</dbReference>
<dbReference type="SUPFAM" id="SSF46557">
    <property type="entry name" value="GreA transcript cleavage protein, N-terminal domain"/>
    <property type="match status" value="1"/>
</dbReference>
<dbReference type="GO" id="GO:0006354">
    <property type="term" value="P:DNA-templated transcription elongation"/>
    <property type="evidence" value="ECO:0007669"/>
    <property type="project" value="TreeGrafter"/>
</dbReference>
<evidence type="ECO:0000259" key="10">
    <source>
        <dbReference type="Pfam" id="PF01272"/>
    </source>
</evidence>
<keyword evidence="12" id="KW-0648">Protein biosynthesis</keyword>
<dbReference type="NCBIfam" id="NF001264">
    <property type="entry name" value="PRK00226.1-5"/>
    <property type="match status" value="1"/>
</dbReference>
<evidence type="ECO:0000256" key="9">
    <source>
        <dbReference type="RuleBase" id="RU000556"/>
    </source>
</evidence>
<evidence type="ECO:0000259" key="11">
    <source>
        <dbReference type="Pfam" id="PF03449"/>
    </source>
</evidence>
<dbReference type="KEGG" id="mfn:Ga0123462_0941"/>
<comment type="similarity">
    <text evidence="1 8 9">Belongs to the GreA/GreB family.</text>
</comment>
<dbReference type="PROSITE" id="PS00830">
    <property type="entry name" value="GREAB_2"/>
    <property type="match status" value="1"/>
</dbReference>
<evidence type="ECO:0000256" key="4">
    <source>
        <dbReference type="ARBA" id="ARBA00023125"/>
    </source>
</evidence>
<gene>
    <name evidence="8" type="primary">greA</name>
    <name evidence="12" type="ORF">Ga0123462_0941</name>
</gene>
<sequence length="152" mass="16844">MTKQGAEALRETLAYLKGENRHRIVRTIEEARAHGDLSENAEYHAAKEEQGMNEGKIKSLEDKLARAHVIDPATITVDRIVFGATVDLIDLDEGTEVTYQVVGVDEADIEHGKVSITSPIARAMIGKEEGDVINVQAPSGLREYEVQEIRYE</sequence>
<dbReference type="InterPro" id="IPR022691">
    <property type="entry name" value="Tscrpt_elong_fac_GreA/B_N"/>
</dbReference>
<dbReference type="InterPro" id="IPR001437">
    <property type="entry name" value="Tscrpt_elong_fac_GreA/B_C"/>
</dbReference>
<keyword evidence="12" id="KW-0251">Elongation factor</keyword>
<dbReference type="InterPro" id="IPR018151">
    <property type="entry name" value="TF_GreA/GreB_CS"/>
</dbReference>
<dbReference type="GO" id="GO:0003677">
    <property type="term" value="F:DNA binding"/>
    <property type="evidence" value="ECO:0007669"/>
    <property type="project" value="UniProtKB-UniRule"/>
</dbReference>
<dbReference type="GO" id="GO:0070063">
    <property type="term" value="F:RNA polymerase binding"/>
    <property type="evidence" value="ECO:0007669"/>
    <property type="project" value="InterPro"/>
</dbReference>
<accession>A0A2K8L3A2</accession>
<keyword evidence="5 8" id="KW-0804">Transcription</keyword>
<evidence type="ECO:0000256" key="1">
    <source>
        <dbReference type="ARBA" id="ARBA00008213"/>
    </source>
</evidence>
<dbReference type="Gene3D" id="1.10.287.180">
    <property type="entry name" value="Transcription elongation factor, GreA/GreB, N-terminal domain"/>
    <property type="match status" value="1"/>
</dbReference>
<dbReference type="HAMAP" id="MF_00105">
    <property type="entry name" value="GreA_GreB"/>
    <property type="match status" value="1"/>
</dbReference>
<dbReference type="SUPFAM" id="SSF54534">
    <property type="entry name" value="FKBP-like"/>
    <property type="match status" value="1"/>
</dbReference>
<evidence type="ECO:0000313" key="13">
    <source>
        <dbReference type="Proteomes" id="UP000231637"/>
    </source>
</evidence>
<protein>
    <recommendedName>
        <fullName evidence="2 8">Transcription elongation factor GreA</fullName>
    </recommendedName>
    <alternativeName>
        <fullName evidence="7 8">Transcript cleavage factor GreA</fullName>
    </alternativeName>
</protein>
<dbReference type="FunFam" id="1.10.287.180:FF:000001">
    <property type="entry name" value="Transcription elongation factor GreA"/>
    <property type="match status" value="1"/>
</dbReference>
<dbReference type="InterPro" id="IPR036953">
    <property type="entry name" value="GreA/GreB_C_sf"/>
</dbReference>
<evidence type="ECO:0000256" key="5">
    <source>
        <dbReference type="ARBA" id="ARBA00023163"/>
    </source>
</evidence>